<evidence type="ECO:0000313" key="2">
    <source>
        <dbReference type="EMBL" id="HJB10478.1"/>
    </source>
</evidence>
<organism evidence="2 3">
    <name type="scientific">Candidatus Brachybacterium merdavium</name>
    <dbReference type="NCBI Taxonomy" id="2838513"/>
    <lineage>
        <taxon>Bacteria</taxon>
        <taxon>Bacillati</taxon>
        <taxon>Actinomycetota</taxon>
        <taxon>Actinomycetes</taxon>
        <taxon>Micrococcales</taxon>
        <taxon>Dermabacteraceae</taxon>
        <taxon>Brachybacterium</taxon>
    </lineage>
</organism>
<reference evidence="2" key="2">
    <citation type="submission" date="2021-04" db="EMBL/GenBank/DDBJ databases">
        <authorList>
            <person name="Gilroy R."/>
        </authorList>
    </citation>
    <scope>NUCLEOTIDE SEQUENCE</scope>
    <source>
        <strain evidence="2">ChiHjej13B12-24818</strain>
    </source>
</reference>
<dbReference type="EMBL" id="DWZH01000059">
    <property type="protein sequence ID" value="HJB10478.1"/>
    <property type="molecule type" value="Genomic_DNA"/>
</dbReference>
<feature type="transmembrane region" description="Helical" evidence="1">
    <location>
        <begin position="209"/>
        <end position="230"/>
    </location>
</feature>
<accession>A0A9D2RP40</accession>
<keyword evidence="1" id="KW-0472">Membrane</keyword>
<dbReference type="Pfam" id="PF06168">
    <property type="entry name" value="DUF981"/>
    <property type="match status" value="1"/>
</dbReference>
<protein>
    <submittedName>
        <fullName evidence="2">DUF981 domain-containing protein</fullName>
    </submittedName>
</protein>
<comment type="caution">
    <text evidence="2">The sequence shown here is derived from an EMBL/GenBank/DDBJ whole genome shotgun (WGS) entry which is preliminary data.</text>
</comment>
<feature type="transmembrane region" description="Helical" evidence="1">
    <location>
        <begin position="6"/>
        <end position="27"/>
    </location>
</feature>
<reference evidence="2" key="1">
    <citation type="journal article" date="2021" name="PeerJ">
        <title>Extensive microbial diversity within the chicken gut microbiome revealed by metagenomics and culture.</title>
        <authorList>
            <person name="Gilroy R."/>
            <person name="Ravi A."/>
            <person name="Getino M."/>
            <person name="Pursley I."/>
            <person name="Horton D.L."/>
            <person name="Alikhan N.F."/>
            <person name="Baker D."/>
            <person name="Gharbi K."/>
            <person name="Hall N."/>
            <person name="Watson M."/>
            <person name="Adriaenssens E.M."/>
            <person name="Foster-Nyarko E."/>
            <person name="Jarju S."/>
            <person name="Secka A."/>
            <person name="Antonio M."/>
            <person name="Oren A."/>
            <person name="Chaudhuri R.R."/>
            <person name="La Ragione R."/>
            <person name="Hildebrand F."/>
            <person name="Pallen M.J."/>
        </authorList>
    </citation>
    <scope>NUCLEOTIDE SEQUENCE</scope>
    <source>
        <strain evidence="2">ChiHjej13B12-24818</strain>
    </source>
</reference>
<keyword evidence="1" id="KW-1133">Transmembrane helix</keyword>
<feature type="transmembrane region" description="Helical" evidence="1">
    <location>
        <begin position="120"/>
        <end position="142"/>
    </location>
</feature>
<dbReference type="AlphaFoldDB" id="A0A9D2RP40"/>
<feature type="transmembrane region" description="Helical" evidence="1">
    <location>
        <begin position="162"/>
        <end position="188"/>
    </location>
</feature>
<keyword evidence="1" id="KW-0812">Transmembrane</keyword>
<gene>
    <name evidence="2" type="ORF">H9786_08100</name>
</gene>
<feature type="transmembrane region" description="Helical" evidence="1">
    <location>
        <begin position="39"/>
        <end position="62"/>
    </location>
</feature>
<name>A0A9D2RP40_9MICO</name>
<evidence type="ECO:0000313" key="3">
    <source>
        <dbReference type="Proteomes" id="UP000823823"/>
    </source>
</evidence>
<proteinExistence type="predicted"/>
<feature type="transmembrane region" description="Helical" evidence="1">
    <location>
        <begin position="74"/>
        <end position="95"/>
    </location>
</feature>
<dbReference type="InterPro" id="IPR009324">
    <property type="entry name" value="DUF981"/>
</dbReference>
<evidence type="ECO:0000256" key="1">
    <source>
        <dbReference type="SAM" id="Phobius"/>
    </source>
</evidence>
<dbReference type="Proteomes" id="UP000823823">
    <property type="component" value="Unassembled WGS sequence"/>
</dbReference>
<sequence>MPTYNTIMSLAAGAGLLALVLFVRDLLRPHAEDPVSTDGWALTFGSLGVILTLTGLHMSLTWPLASGGFAFDNVIFGETSLGFGVLMSALAIYLWKRGETVAESPAPLVTVARAARPLSIFIAGLGLALIAIMAAGIVYQLFAAPPQEPISGAFAEWPIVEAIFMSALFGLIGVGAVLAPFAISAFARTQRGQATHQAAAVRVPLVAKIVGWLWLISGLVFVLFGAMNFYTHIGLIVNTM</sequence>